<reference evidence="3 5" key="1">
    <citation type="journal article" date="2020" name="Stud. Mycol.">
        <title>101 Dothideomycetes genomes: a test case for predicting lifestyles and emergence of pathogens.</title>
        <authorList>
            <person name="Haridas S."/>
            <person name="Albert R."/>
            <person name="Binder M."/>
            <person name="Bloem J."/>
            <person name="Labutti K."/>
            <person name="Salamov A."/>
            <person name="Andreopoulos B."/>
            <person name="Baker S."/>
            <person name="Barry K."/>
            <person name="Bills G."/>
            <person name="Bluhm B."/>
            <person name="Cannon C."/>
            <person name="Castanera R."/>
            <person name="Culley D."/>
            <person name="Daum C."/>
            <person name="Ezra D."/>
            <person name="Gonzalez J."/>
            <person name="Henrissat B."/>
            <person name="Kuo A."/>
            <person name="Liang C."/>
            <person name="Lipzen A."/>
            <person name="Lutzoni F."/>
            <person name="Magnuson J."/>
            <person name="Mondo S."/>
            <person name="Nolan M."/>
            <person name="Ohm R."/>
            <person name="Pangilinan J."/>
            <person name="Park H.-J."/>
            <person name="Ramirez L."/>
            <person name="Alfaro M."/>
            <person name="Sun H."/>
            <person name="Tritt A."/>
            <person name="Yoshinaga Y."/>
            <person name="Zwiers L.-H."/>
            <person name="Turgeon B."/>
            <person name="Goodwin S."/>
            <person name="Spatafora J."/>
            <person name="Crous P."/>
            <person name="Grigoriev I."/>
        </authorList>
    </citation>
    <scope>NUCLEOTIDE SEQUENCE</scope>
    <source>
        <strain evidence="3 5">CBS 304.34</strain>
    </source>
</reference>
<feature type="compositionally biased region" description="Gly residues" evidence="1">
    <location>
        <begin position="655"/>
        <end position="666"/>
    </location>
</feature>
<dbReference type="GeneID" id="54468267"/>
<reference evidence="5" key="2">
    <citation type="submission" date="2020-04" db="EMBL/GenBank/DDBJ databases">
        <authorList>
            <consortium name="NCBI Genome Project"/>
        </authorList>
    </citation>
    <scope>NUCLEOTIDE SEQUENCE</scope>
    <source>
        <strain evidence="5">CBS 304.34</strain>
    </source>
</reference>
<evidence type="ECO:0000256" key="1">
    <source>
        <dbReference type="SAM" id="MobiDB-lite"/>
    </source>
</evidence>
<reference evidence="5" key="3">
    <citation type="submission" date="2025-04" db="UniProtKB">
        <authorList>
            <consortium name="RefSeq"/>
        </authorList>
    </citation>
    <scope>IDENTIFICATION</scope>
    <source>
        <strain evidence="5">CBS 304.34</strain>
    </source>
</reference>
<evidence type="ECO:0000313" key="3">
    <source>
        <dbReference type="EMBL" id="KAF2816727.1"/>
    </source>
</evidence>
<feature type="region of interest" description="Disordered" evidence="1">
    <location>
        <begin position="291"/>
        <end position="310"/>
    </location>
</feature>
<dbReference type="AlphaFoldDB" id="A0A6A6Z939"/>
<accession>A0A6A6Z939</accession>
<evidence type="ECO:0000259" key="2">
    <source>
        <dbReference type="Pfam" id="PF21762"/>
    </source>
</evidence>
<feature type="region of interest" description="Disordered" evidence="1">
    <location>
        <begin position="254"/>
        <end position="273"/>
    </location>
</feature>
<feature type="domain" description="Gfd2/YDR514C-like C-terminal" evidence="2">
    <location>
        <begin position="379"/>
        <end position="576"/>
    </location>
</feature>
<sequence length="760" mass="83645">MTLPSRMDRLKLMDVHMEALPDLPAASLSDDDSDGGVQLTAEQAAEPPSDLEVPSITGDASHAVAATRIASPRERARPPQHLENEPEPAQALPDTDQPNPAGTLVAKDNTKTEGTPKEPRTSLPRCTLDSGALASPSQAYSPILAVSKYPYLFVEKRETQRVASAIFDEGKFWERGWDLYYVWPVDGSKPLVLVTEDQVQALLNHINRLFPRIGAKITDSDREQGLAARFPDHPRLTPRYLGRISSKAEFDKMAAAPPGHKHRAPGEGHAPPPDERTLEAFKEMIEEMVELSRGKNKAKREKQKKTRQMSQQNMAKQLKRAQRYLGLRPKRPDMQDPLKDSSLSWEELQKAQAARQAALAVPAHDLELLCPWPRDASVIFICVDVEAWERDNSKITEVGISTLDTLDLEGIAPGINGENWLSKMRNRHFIIREYSHLHNTEFVTGCSNAFEFGDSEHISLFNAHQIIESCFRPPYSAPSDHPAASSMDEAAHKRNIVFLGHDAGNDVRYLQKLGFNPLSLPNMLEILDTADMYRAWKREINARSLGTILYEFDIAGWNLHNAGNDARYTLQCMIAIAVKEASLRGKAIAEQRDQDKVQRVVDAQIAAVEKAQEDQEGWSSAEEGDDGGEPVSVDHGTRPDSVQKTVSNLSSNRGGIAGHGNSGRGGWSDRGRGEYGNGYGRGRGRGNGEQSRGRYGRGRGGNNSLQDEGMKPDFRGGFGRGRRSPLPSGSDQGNSSSDGTPLRGGFGRGRGRGRASPGGW</sequence>
<feature type="compositionally biased region" description="Basic and acidic residues" evidence="1">
    <location>
        <begin position="71"/>
        <end position="84"/>
    </location>
</feature>
<dbReference type="InterPro" id="IPR040151">
    <property type="entry name" value="Gfd2/YDR514C-like"/>
</dbReference>
<dbReference type="Gene3D" id="3.30.420.10">
    <property type="entry name" value="Ribonuclease H-like superfamily/Ribonuclease H"/>
    <property type="match status" value="1"/>
</dbReference>
<dbReference type="GO" id="GO:0005634">
    <property type="term" value="C:nucleus"/>
    <property type="evidence" value="ECO:0007669"/>
    <property type="project" value="TreeGrafter"/>
</dbReference>
<feature type="non-terminal residue" evidence="3">
    <location>
        <position position="1"/>
    </location>
</feature>
<dbReference type="GO" id="GO:0003676">
    <property type="term" value="F:nucleic acid binding"/>
    <property type="evidence" value="ECO:0007669"/>
    <property type="project" value="InterPro"/>
</dbReference>
<dbReference type="InterPro" id="IPR048519">
    <property type="entry name" value="Gfd2/YDR514C-like_C"/>
</dbReference>
<feature type="compositionally biased region" description="Gly residues" evidence="1">
    <location>
        <begin position="674"/>
        <end position="687"/>
    </location>
</feature>
<keyword evidence="4" id="KW-1185">Reference proteome</keyword>
<feature type="compositionally biased region" description="Low complexity" evidence="1">
    <location>
        <begin position="728"/>
        <end position="739"/>
    </location>
</feature>
<name>A0A6A6Z939_9PEZI</name>
<feature type="region of interest" description="Disordered" evidence="1">
    <location>
        <begin position="610"/>
        <end position="760"/>
    </location>
</feature>
<dbReference type="EMBL" id="MU003692">
    <property type="protein sequence ID" value="KAF2816727.1"/>
    <property type="molecule type" value="Genomic_DNA"/>
</dbReference>
<dbReference type="InterPro" id="IPR012337">
    <property type="entry name" value="RNaseH-like_sf"/>
</dbReference>
<gene>
    <name evidence="3 5" type="ORF">BDZ99DRAFT_564583</name>
</gene>
<evidence type="ECO:0000313" key="5">
    <source>
        <dbReference type="RefSeq" id="XP_033583691.1"/>
    </source>
</evidence>
<feature type="region of interest" description="Disordered" evidence="1">
    <location>
        <begin position="23"/>
        <end position="126"/>
    </location>
</feature>
<dbReference type="SUPFAM" id="SSF53098">
    <property type="entry name" value="Ribonuclease H-like"/>
    <property type="match status" value="1"/>
</dbReference>
<organism evidence="3">
    <name type="scientific">Mytilinidion resinicola</name>
    <dbReference type="NCBI Taxonomy" id="574789"/>
    <lineage>
        <taxon>Eukaryota</taxon>
        <taxon>Fungi</taxon>
        <taxon>Dikarya</taxon>
        <taxon>Ascomycota</taxon>
        <taxon>Pezizomycotina</taxon>
        <taxon>Dothideomycetes</taxon>
        <taxon>Pleosporomycetidae</taxon>
        <taxon>Mytilinidiales</taxon>
        <taxon>Mytilinidiaceae</taxon>
        <taxon>Mytilinidion</taxon>
    </lineage>
</organism>
<evidence type="ECO:0000313" key="4">
    <source>
        <dbReference type="Proteomes" id="UP000504636"/>
    </source>
</evidence>
<feature type="compositionally biased region" description="Basic and acidic residues" evidence="1">
    <location>
        <begin position="108"/>
        <end position="120"/>
    </location>
</feature>
<feature type="compositionally biased region" description="Polar residues" evidence="1">
    <location>
        <begin position="640"/>
        <end position="653"/>
    </location>
</feature>
<dbReference type="PANTHER" id="PTHR28083">
    <property type="entry name" value="GOOD FOR FULL DBP5 ACTIVITY PROTEIN 2"/>
    <property type="match status" value="1"/>
</dbReference>
<dbReference type="InterPro" id="IPR036397">
    <property type="entry name" value="RNaseH_sf"/>
</dbReference>
<dbReference type="RefSeq" id="XP_033583691.1">
    <property type="nucleotide sequence ID" value="XM_033727374.1"/>
</dbReference>
<feature type="compositionally biased region" description="Basic residues" evidence="1">
    <location>
        <begin position="294"/>
        <end position="307"/>
    </location>
</feature>
<dbReference type="OrthoDB" id="5953249at2759"/>
<proteinExistence type="predicted"/>
<dbReference type="PANTHER" id="PTHR28083:SF1">
    <property type="entry name" value="GOOD FOR FULL DBP5 ACTIVITY PROTEIN 2"/>
    <property type="match status" value="1"/>
</dbReference>
<dbReference type="Pfam" id="PF21762">
    <property type="entry name" value="DEDDh_C"/>
    <property type="match status" value="1"/>
</dbReference>
<protein>
    <recommendedName>
        <fullName evidence="2">Gfd2/YDR514C-like C-terminal domain-containing protein</fullName>
    </recommendedName>
</protein>
<dbReference type="Proteomes" id="UP000504636">
    <property type="component" value="Unplaced"/>
</dbReference>